<accession>Q33BP9</accession>
<dbReference type="SMR" id="Q33BP9"/>
<keyword evidence="11" id="KW-0464">Manganese</keyword>
<evidence type="ECO:0000256" key="1">
    <source>
        <dbReference type="ARBA" id="ARBA00001935"/>
    </source>
</evidence>
<dbReference type="EMBL" id="AB240436">
    <property type="protein sequence ID" value="BAE48148.1"/>
    <property type="molecule type" value="Genomic_DNA"/>
</dbReference>
<dbReference type="InterPro" id="IPR015798">
    <property type="entry name" value="Cu_amine_oxidase_C"/>
</dbReference>
<dbReference type="Gene3D" id="2.70.98.20">
    <property type="entry name" value="Copper amine oxidase, catalytic domain"/>
    <property type="match status" value="1"/>
</dbReference>
<dbReference type="InterPro" id="IPR015802">
    <property type="entry name" value="Cu_amine_oxidase_N3"/>
</dbReference>
<dbReference type="AlphaFoldDB" id="Q33BP9"/>
<reference evidence="18" key="1">
    <citation type="submission" date="2005-11" db="EMBL/GenBank/DDBJ databases">
        <title>histamine oxidase gene of Arthrobacter crystallopoietes.</title>
        <authorList>
            <person name="Sekiguchi Y."/>
        </authorList>
    </citation>
    <scope>NUCLEOTIDE SEQUENCE</scope>
</reference>
<evidence type="ECO:0000256" key="6">
    <source>
        <dbReference type="ARBA" id="ARBA00022723"/>
    </source>
</evidence>
<organism evidence="18">
    <name type="scientific">Crystallibacter crystallopoietes</name>
    <dbReference type="NCBI Taxonomy" id="37928"/>
    <lineage>
        <taxon>Bacteria</taxon>
        <taxon>Bacillati</taxon>
        <taxon>Actinomycetota</taxon>
        <taxon>Actinomycetes</taxon>
        <taxon>Micrococcales</taxon>
        <taxon>Micrococcaceae</taxon>
        <taxon>Crystallibacter</taxon>
    </lineage>
</organism>
<evidence type="ECO:0000256" key="13">
    <source>
        <dbReference type="PIRSR" id="PIRSR600269-51"/>
    </source>
</evidence>
<evidence type="ECO:0000256" key="9">
    <source>
        <dbReference type="ARBA" id="ARBA00023008"/>
    </source>
</evidence>
<feature type="active site" description="Schiff-base intermediate with substrate; via topaquinone" evidence="12">
    <location>
        <position position="388"/>
    </location>
</feature>
<protein>
    <recommendedName>
        <fullName evidence="14">Amine oxidase</fullName>
        <ecNumber evidence="14">1.4.3.-</ecNumber>
    </recommendedName>
</protein>
<keyword evidence="8 14" id="KW-0560">Oxidoreductase</keyword>
<name>Q33BP9_9MICC</name>
<dbReference type="GO" id="GO:0009308">
    <property type="term" value="P:amine metabolic process"/>
    <property type="evidence" value="ECO:0007669"/>
    <property type="project" value="UniProtKB-UniRule"/>
</dbReference>
<evidence type="ECO:0000256" key="11">
    <source>
        <dbReference type="ARBA" id="ARBA00023211"/>
    </source>
</evidence>
<dbReference type="SUPFAM" id="SSF49998">
    <property type="entry name" value="Amine oxidase catalytic domain"/>
    <property type="match status" value="1"/>
</dbReference>
<dbReference type="InterPro" id="IPR016182">
    <property type="entry name" value="Cu_amine_oxidase_N-reg"/>
</dbReference>
<comment type="PTM">
    <text evidence="13 14">Topaquinone (TPQ) is generated by copper-dependent autoxidation of a specific tyrosyl residue.</text>
</comment>
<evidence type="ECO:0000256" key="5">
    <source>
        <dbReference type="ARBA" id="ARBA00011738"/>
    </source>
</evidence>
<feature type="domain" description="Copper amine oxidase catalytic" evidence="15">
    <location>
        <begin position="227"/>
        <end position="627"/>
    </location>
</feature>
<feature type="active site" description="Proton acceptor" evidence="12">
    <location>
        <position position="304"/>
    </location>
</feature>
<feature type="domain" description="Copper amine oxidase N3-terminal" evidence="16">
    <location>
        <begin position="106"/>
        <end position="198"/>
    </location>
</feature>
<dbReference type="GO" id="GO:0048038">
    <property type="term" value="F:quinone binding"/>
    <property type="evidence" value="ECO:0007669"/>
    <property type="project" value="InterPro"/>
</dbReference>
<dbReference type="Pfam" id="PF21994">
    <property type="entry name" value="AGAO-like_N2"/>
    <property type="match status" value="1"/>
</dbReference>
<gene>
    <name evidence="18" type="primary">HOD</name>
</gene>
<evidence type="ECO:0000256" key="10">
    <source>
        <dbReference type="ARBA" id="ARBA00023157"/>
    </source>
</evidence>
<dbReference type="GO" id="GO:0008131">
    <property type="term" value="F:primary methylamine oxidase activity"/>
    <property type="evidence" value="ECO:0007669"/>
    <property type="project" value="InterPro"/>
</dbReference>
<dbReference type="PANTHER" id="PTHR10638:SF86">
    <property type="entry name" value="COPPER AMINE OXIDASE 1-RELATED"/>
    <property type="match status" value="1"/>
</dbReference>
<dbReference type="InterPro" id="IPR000269">
    <property type="entry name" value="Cu_amine_oxidase"/>
</dbReference>
<keyword evidence="9 14" id="KW-0186">Copper</keyword>
<dbReference type="PROSITE" id="PS01164">
    <property type="entry name" value="COPPER_AMINE_OXID_1"/>
    <property type="match status" value="1"/>
</dbReference>
<sequence>MAEYLLPGTALTQHPLEQLTAMEIQEARRILAEAGLVSDATRFAYLGLVEPPKSALHEDATNTARLVRAMLWDAGLSRSLDVRVSLTTGQVLDQRELNPAVDGQLPVLLEEFEIIEDILAEDPQWKTALAARGLTPSQVRVAPLSAGVFEYENEEGKRLLRGLGFRQDHPGDHAWAHPIDGLVAFVDVENRRVNHLIDDGPVPVPEINGNYTEAAVHGELRTDLKPIEITQPEGPSFTLEGNLLSWAGWDLRVGFDAREGLVLHQLHHTHNGRRRPLVHRASISEMVVPYGDPSPYRSWQNYFDSGEYLVGRDANSLKLGCDCLGDITYMSPVVADDFGNPRTIDNGICIHEEDAGILWKHTDEWAGSNEVRRNRRLVVSFFTTVGNYDYGFYWYLYLDGTIEFEAKATGIVFTAALPDKEYAYASEIAPGLGAPFHQHLFSARLDMMIDGATNRVEELDLVRLPKGPGNPHGNAFTQKRTLLARESEAVRDADGTKGRVWHISNPDSRNQLGHPVGYTLYPEGSPTLAMADDSSIASRAAFARHHLWVTRHAEEELYAAGDFVNQHPGGAGLPAYVAQDRDINGQDLVVWHSFGLTHFPRPEDWPIMPVDTTGFTLKPHGFIDDQHTLNVPASPAGAHCGVTGGSECTHGARGVTAVAHSRGPDFTGGGQDQGHPCDDVRRAVGHCSPPRRIWSPGWRAPGSSAPRAPACARLRICGCGCRCPN</sequence>
<evidence type="ECO:0000313" key="18">
    <source>
        <dbReference type="EMBL" id="BAE48148.1"/>
    </source>
</evidence>
<dbReference type="SUPFAM" id="SSF54416">
    <property type="entry name" value="Amine oxidase N-terminal region"/>
    <property type="match status" value="2"/>
</dbReference>
<comment type="cofactor">
    <cofactor evidence="1">
        <name>Cu cation</name>
        <dbReference type="ChEBI" id="CHEBI:23378"/>
    </cofactor>
</comment>
<comment type="cofactor">
    <cofactor evidence="3">
        <name>Zn(2+)</name>
        <dbReference type="ChEBI" id="CHEBI:29105"/>
    </cofactor>
</comment>
<evidence type="ECO:0000256" key="14">
    <source>
        <dbReference type="RuleBase" id="RU000672"/>
    </source>
</evidence>
<evidence type="ECO:0000256" key="3">
    <source>
        <dbReference type="ARBA" id="ARBA00001947"/>
    </source>
</evidence>
<dbReference type="Gene3D" id="3.10.450.40">
    <property type="match status" value="2"/>
</dbReference>
<keyword evidence="10" id="KW-1015">Disulfide bond</keyword>
<keyword evidence="6 14" id="KW-0479">Metal-binding</keyword>
<dbReference type="NCBIfam" id="NF008559">
    <property type="entry name" value="PRK11504.1"/>
    <property type="match status" value="1"/>
</dbReference>
<comment type="similarity">
    <text evidence="4 14">Belongs to the copper/topaquinone oxidase family.</text>
</comment>
<feature type="modified residue" description="2',4',5'-topaquinone" evidence="13">
    <location>
        <position position="388"/>
    </location>
</feature>
<dbReference type="InterPro" id="IPR036460">
    <property type="entry name" value="Cu_amine_oxidase_C_sf"/>
</dbReference>
<evidence type="ECO:0000256" key="7">
    <source>
        <dbReference type="ARBA" id="ARBA00022772"/>
    </source>
</evidence>
<evidence type="ECO:0000256" key="8">
    <source>
        <dbReference type="ARBA" id="ARBA00023002"/>
    </source>
</evidence>
<dbReference type="PANTHER" id="PTHR10638">
    <property type="entry name" value="COPPER AMINE OXIDASE"/>
    <property type="match status" value="1"/>
</dbReference>
<comment type="cofactor">
    <cofactor evidence="2">
        <name>Mn(2+)</name>
        <dbReference type="ChEBI" id="CHEBI:29035"/>
    </cofactor>
</comment>
<dbReference type="InterPro" id="IPR049948">
    <property type="entry name" value="Cu_Am_ox_TPQ-bd"/>
</dbReference>
<evidence type="ECO:0000256" key="2">
    <source>
        <dbReference type="ARBA" id="ARBA00001936"/>
    </source>
</evidence>
<proteinExistence type="inferred from homology"/>
<dbReference type="InterPro" id="IPR054157">
    <property type="entry name" value="AGAO-like_N2"/>
</dbReference>
<dbReference type="EC" id="1.4.3.-" evidence="14"/>
<dbReference type="Pfam" id="PF01179">
    <property type="entry name" value="Cu_amine_oxid"/>
    <property type="match status" value="1"/>
</dbReference>
<comment type="cofactor">
    <cofactor evidence="14">
        <name>Cu cation</name>
        <dbReference type="ChEBI" id="CHEBI:23378"/>
    </cofactor>
    <text evidence="14">Contains 1 topaquinone per subunit.</text>
</comment>
<evidence type="ECO:0000259" key="17">
    <source>
        <dbReference type="Pfam" id="PF21994"/>
    </source>
</evidence>
<dbReference type="FunFam" id="2.70.98.20:FF:000001">
    <property type="entry name" value="Amine oxidase"/>
    <property type="match status" value="1"/>
</dbReference>
<evidence type="ECO:0000259" key="16">
    <source>
        <dbReference type="Pfam" id="PF02728"/>
    </source>
</evidence>
<feature type="domain" description="AGAO-like N2" evidence="17">
    <location>
        <begin position="20"/>
        <end position="92"/>
    </location>
</feature>
<keyword evidence="7 12" id="KW-0801">TPQ</keyword>
<evidence type="ECO:0000256" key="4">
    <source>
        <dbReference type="ARBA" id="ARBA00007983"/>
    </source>
</evidence>
<dbReference type="Pfam" id="PF02728">
    <property type="entry name" value="Cu_amine_oxidN3"/>
    <property type="match status" value="1"/>
</dbReference>
<evidence type="ECO:0000256" key="12">
    <source>
        <dbReference type="PIRSR" id="PIRSR600269-50"/>
    </source>
</evidence>
<evidence type="ECO:0000259" key="15">
    <source>
        <dbReference type="Pfam" id="PF01179"/>
    </source>
</evidence>
<dbReference type="GO" id="GO:0005507">
    <property type="term" value="F:copper ion binding"/>
    <property type="evidence" value="ECO:0007669"/>
    <property type="project" value="InterPro"/>
</dbReference>
<comment type="subunit">
    <text evidence="5">Homodimer.</text>
</comment>